<dbReference type="PANTHER" id="PTHR35372">
    <property type="entry name" value="ATP BINDING PROTEIN-RELATED"/>
    <property type="match status" value="1"/>
</dbReference>
<dbReference type="CDD" id="cd04859">
    <property type="entry name" value="Prim_Pol"/>
    <property type="match status" value="1"/>
</dbReference>
<dbReference type="InterPro" id="IPR051620">
    <property type="entry name" value="ORF904-like_C"/>
</dbReference>
<evidence type="ECO:0000259" key="4">
    <source>
        <dbReference type="PROSITE" id="PS51206"/>
    </source>
</evidence>
<keyword evidence="1" id="KW-0547">Nucleotide-binding</keyword>
<dbReference type="Pfam" id="PF09250">
    <property type="entry name" value="Prim-Pol"/>
    <property type="match status" value="1"/>
</dbReference>
<name>A0ABP3X831_9SPHN</name>
<evidence type="ECO:0000256" key="1">
    <source>
        <dbReference type="ARBA" id="ARBA00022741"/>
    </source>
</evidence>
<dbReference type="NCBIfam" id="TIGR01613">
    <property type="entry name" value="primase_Cterm"/>
    <property type="match status" value="1"/>
</dbReference>
<comment type="caution">
    <text evidence="5">The sequence shown here is derived from an EMBL/GenBank/DDBJ whole genome shotgun (WGS) entry which is preliminary data.</text>
</comment>
<dbReference type="PANTHER" id="PTHR35372:SF2">
    <property type="entry name" value="SF3 HELICASE DOMAIN-CONTAINING PROTEIN"/>
    <property type="match status" value="1"/>
</dbReference>
<dbReference type="Proteomes" id="UP001500738">
    <property type="component" value="Unassembled WGS sequence"/>
</dbReference>
<dbReference type="InterPro" id="IPR045455">
    <property type="entry name" value="NrS-1_pol-like_helicase"/>
</dbReference>
<dbReference type="InterPro" id="IPR006500">
    <property type="entry name" value="Helicase_put_C_phage/plasmid"/>
</dbReference>
<keyword evidence="2" id="KW-0378">Hydrolase</keyword>
<dbReference type="Gene3D" id="3.40.50.300">
    <property type="entry name" value="P-loop containing nucleotide triphosphate hydrolases"/>
    <property type="match status" value="1"/>
</dbReference>
<keyword evidence="3" id="KW-0067">ATP-binding</keyword>
<protein>
    <recommendedName>
        <fullName evidence="4">SF3 helicase domain-containing protein</fullName>
    </recommendedName>
</protein>
<accession>A0ABP3X831</accession>
<dbReference type="InterPro" id="IPR014015">
    <property type="entry name" value="Helicase_SF3_DNA-vir"/>
</dbReference>
<dbReference type="SUPFAM" id="SSF56747">
    <property type="entry name" value="Prim-pol domain"/>
    <property type="match status" value="1"/>
</dbReference>
<evidence type="ECO:0000256" key="3">
    <source>
        <dbReference type="ARBA" id="ARBA00022840"/>
    </source>
</evidence>
<dbReference type="Pfam" id="PF19263">
    <property type="entry name" value="DUF5906"/>
    <property type="match status" value="1"/>
</dbReference>
<organism evidence="5 6">
    <name type="scientific">Sphingopyxis soli</name>
    <dbReference type="NCBI Taxonomy" id="592051"/>
    <lineage>
        <taxon>Bacteria</taxon>
        <taxon>Pseudomonadati</taxon>
        <taxon>Pseudomonadota</taxon>
        <taxon>Alphaproteobacteria</taxon>
        <taxon>Sphingomonadales</taxon>
        <taxon>Sphingomonadaceae</taxon>
        <taxon>Sphingopyxis</taxon>
    </lineage>
</organism>
<gene>
    <name evidence="5" type="ORF">GCM10009115_06070</name>
</gene>
<dbReference type="PROSITE" id="PS51206">
    <property type="entry name" value="SF3_HELICASE_1"/>
    <property type="match status" value="1"/>
</dbReference>
<proteinExistence type="predicted"/>
<evidence type="ECO:0000313" key="5">
    <source>
        <dbReference type="EMBL" id="GAA0861838.1"/>
    </source>
</evidence>
<keyword evidence="6" id="KW-1185">Reference proteome</keyword>
<dbReference type="Gene3D" id="3.30.720.160">
    <property type="entry name" value="Bifunctional DNA primase/polymerase, N-terminal"/>
    <property type="match status" value="1"/>
</dbReference>
<dbReference type="EMBL" id="BAAAFE010000003">
    <property type="protein sequence ID" value="GAA0861838.1"/>
    <property type="molecule type" value="Genomic_DNA"/>
</dbReference>
<sequence>MNEQIFKNHAPTYWAAGLPVIPLRPRNKMPDIMQWSTYGSQMPTELEMQHWLASFPRGNIGLPLGPASGVAMIDIDTEDQDLIDAIMDILPPSPWVRVGKKGMGLAYRFEGQKNFKLRGADGGMIMEFLGLGNQMVMPPSIHPETQQPYTSNTNLWDVLDKLPYLGEDIEDKLRALLDKKGFSIGAGGRSSPIDLVPAGERDVQMVRHAGYLARVVLGIDKSTSFSLMEAVAHLHHWVTTYTAKIQGDALDPEKGVAKLLEFLVKDVEKGRTLPDGWDNGLTDELREQSQISRLVELNGTMKWSLEEAKLWFAEKTKTEGWNDRMLASVIDEMVERIARDETFDETQAWLLFGFVRERCPAAKRFTARMLETKVRHLRNGKESGAGAESHVAFAKVVLSELGRDGELRFDHGQFWQWTGSRFNQLEDTEIYVRVAELADASPLVRRDSDYRAIVQVLERLCAKPLVQEHTAGINFANGFVSKDLTVMDHDPKFGATFTLPFEYHRDKASRCPKFMEFLASCWGHEPDYRERVMALQEMFAVTMFKLAPRYQRAFLLFGRAGTGKTVLLNILRSLLPSEAIGQLGPQLWGERFRLTSLVGKAANIVGELPERGMIIGSVFKEVVEGSPQDTEYKGKDPFSFVPLCAHWFASNHLPMSRDTTRGFTRRWLILDFNRPVAEEDKIENLAEIIVAEERAAIAAWAVEGIGRILGNRRYTEPACHDRRISKVRRMNNSVQAFLEDAPTIECGSGTTKVQDLFDMYVEHLRTYRRGRSVPFEQFIQMLEDLNFDVSRDLVGDYVVHGIRKIERSVVAN</sequence>
<dbReference type="InterPro" id="IPR027417">
    <property type="entry name" value="P-loop_NTPase"/>
</dbReference>
<evidence type="ECO:0000313" key="6">
    <source>
        <dbReference type="Proteomes" id="UP001500738"/>
    </source>
</evidence>
<dbReference type="SMART" id="SM00943">
    <property type="entry name" value="Prim-Pol"/>
    <property type="match status" value="1"/>
</dbReference>
<dbReference type="RefSeq" id="WP_215353979.1">
    <property type="nucleotide sequence ID" value="NZ_BAAAFE010000003.1"/>
</dbReference>
<dbReference type="InterPro" id="IPR015330">
    <property type="entry name" value="DNA_primase/pol_bifunc_N"/>
</dbReference>
<reference evidence="6" key="1">
    <citation type="journal article" date="2019" name="Int. J. Syst. Evol. Microbiol.">
        <title>The Global Catalogue of Microorganisms (GCM) 10K type strain sequencing project: providing services to taxonomists for standard genome sequencing and annotation.</title>
        <authorList>
            <consortium name="The Broad Institute Genomics Platform"/>
            <consortium name="The Broad Institute Genome Sequencing Center for Infectious Disease"/>
            <person name="Wu L."/>
            <person name="Ma J."/>
        </authorList>
    </citation>
    <scope>NUCLEOTIDE SEQUENCE [LARGE SCALE GENOMIC DNA]</scope>
    <source>
        <strain evidence="6">JCM 15910</strain>
    </source>
</reference>
<evidence type="ECO:0000256" key="2">
    <source>
        <dbReference type="ARBA" id="ARBA00022801"/>
    </source>
</evidence>
<dbReference type="SUPFAM" id="SSF52540">
    <property type="entry name" value="P-loop containing nucleoside triphosphate hydrolases"/>
    <property type="match status" value="1"/>
</dbReference>
<feature type="domain" description="SF3 helicase" evidence="4">
    <location>
        <begin position="530"/>
        <end position="685"/>
    </location>
</feature>